<evidence type="ECO:0000313" key="2">
    <source>
        <dbReference type="Proteomes" id="UP000187151"/>
    </source>
</evidence>
<name>A0ABX3G9S2_9ACTN</name>
<proteinExistence type="predicted"/>
<gene>
    <name evidence="1" type="ORF">AVW11_04150</name>
</gene>
<accession>A0ABX3G9S2</accession>
<reference evidence="1 2" key="1">
    <citation type="submission" date="2016-01" db="EMBL/GenBank/DDBJ databases">
        <title>Streptomyces amritsarensis strain MTCC 11845 genome sequencing and assembly.</title>
        <authorList>
            <person name="Sharma D."/>
            <person name="Nair G.R."/>
            <person name="Kaur G."/>
            <person name="Manhas R.K."/>
            <person name="Mayilraj S."/>
        </authorList>
    </citation>
    <scope>NUCLEOTIDE SEQUENCE [LARGE SCALE GENOMIC DNA]</scope>
    <source>
        <strain evidence="1 2">MTCC 11845</strain>
    </source>
</reference>
<comment type="caution">
    <text evidence="1">The sequence shown here is derived from an EMBL/GenBank/DDBJ whole genome shotgun (WGS) entry which is preliminary data.</text>
</comment>
<dbReference type="Proteomes" id="UP000187151">
    <property type="component" value="Unassembled WGS sequence"/>
</dbReference>
<dbReference type="EMBL" id="MQUR01000005">
    <property type="protein sequence ID" value="OLZ72608.1"/>
    <property type="molecule type" value="Genomic_DNA"/>
</dbReference>
<protein>
    <submittedName>
        <fullName evidence="1">Uncharacterized protein</fullName>
    </submittedName>
</protein>
<keyword evidence="2" id="KW-1185">Reference proteome</keyword>
<evidence type="ECO:0000313" key="1">
    <source>
        <dbReference type="EMBL" id="OLZ72608.1"/>
    </source>
</evidence>
<sequence>MEQRQIFMDTAGLALVKLDDAQRGRATYISKMIAAGGIGLFDASLNYLWDETVTELRKRVVNYDLEYFYSVAEKSDARRKELKTAEDLVKLDDSKLLNGAREIGLINEVGFRELDHIRYMRNYASAAHPNQVELDGLQLANWLNTCIRQAILLPDNVVVAAVKKLLINVKSKKMDDNGIRDTAVFLKNLSQAEAITLASGLFSTYTTTSSTPETLDNIRRLWPKLWEHVSEDARHNFGFRLGNFNASGDHEQAVLARQLIDLVDGTTYLPEEEREVEVNQALEELVQVHNEWNNFYNERPVARRLSDLVGQLGVVPKALTQKYVLNIVDVFLTNGHGIALAADPIYRDLIGKFDPEQASIALRSFTDSVISSKLQQEIPRQQWAVLLTIIEDKLTARPERELLDAIRKSDAKPHQLWMHSAIKRQLLQWSQGD</sequence>
<organism evidence="1 2">
    <name type="scientific">Streptomyces amritsarensis</name>
    <dbReference type="NCBI Taxonomy" id="681158"/>
    <lineage>
        <taxon>Bacteria</taxon>
        <taxon>Bacillati</taxon>
        <taxon>Actinomycetota</taxon>
        <taxon>Actinomycetes</taxon>
        <taxon>Kitasatosporales</taxon>
        <taxon>Streptomycetaceae</taxon>
        <taxon>Streptomyces</taxon>
    </lineage>
</organism>